<dbReference type="InterPro" id="IPR007084">
    <property type="entry name" value="BRICHOS_dom"/>
</dbReference>
<comment type="subcellular location">
    <subcellularLocation>
        <location evidence="1 9">Membrane</location>
        <topology evidence="1 9">Single-pass type II membrane protein</topology>
    </subcellularLocation>
</comment>
<keyword evidence="5 9" id="KW-1133">Transmembrane helix</keyword>
<dbReference type="AlphaFoldDB" id="A0A5N5TJL0"/>
<proteinExistence type="inferred from homology"/>
<dbReference type="EMBL" id="SEYY01000864">
    <property type="protein sequence ID" value="KAB7506338.1"/>
    <property type="molecule type" value="Genomic_DNA"/>
</dbReference>
<evidence type="ECO:0000256" key="5">
    <source>
        <dbReference type="ARBA" id="ARBA00022989"/>
    </source>
</evidence>
<dbReference type="PROSITE" id="PS50869">
    <property type="entry name" value="BRICHOS"/>
    <property type="match status" value="1"/>
</dbReference>
<keyword evidence="4 9" id="KW-0735">Signal-anchor</keyword>
<evidence type="ECO:0000256" key="9">
    <source>
        <dbReference type="RuleBase" id="RU367061"/>
    </source>
</evidence>
<keyword evidence="7" id="KW-1015">Disulfide bond</keyword>
<name>A0A5N5TJL0_9CRUS</name>
<dbReference type="GO" id="GO:0042985">
    <property type="term" value="P:negative regulation of amyloid precursor protein biosynthetic process"/>
    <property type="evidence" value="ECO:0007669"/>
    <property type="project" value="TreeGrafter"/>
</dbReference>
<comment type="similarity">
    <text evidence="2 9">Belongs to the ITM2 family.</text>
</comment>
<dbReference type="PANTHER" id="PTHR10962">
    <property type="entry name" value="INTEGRAL TRANSMEMBRANE PROTEIN 2"/>
    <property type="match status" value="1"/>
</dbReference>
<evidence type="ECO:0000256" key="6">
    <source>
        <dbReference type="ARBA" id="ARBA00023136"/>
    </source>
</evidence>
<evidence type="ECO:0000313" key="13">
    <source>
        <dbReference type="Proteomes" id="UP000326759"/>
    </source>
</evidence>
<keyword evidence="9" id="KW-1003">Cell membrane</keyword>
<evidence type="ECO:0000256" key="1">
    <source>
        <dbReference type="ARBA" id="ARBA00004606"/>
    </source>
</evidence>
<evidence type="ECO:0000256" key="4">
    <source>
        <dbReference type="ARBA" id="ARBA00022968"/>
    </source>
</evidence>
<evidence type="ECO:0000256" key="2">
    <source>
        <dbReference type="ARBA" id="ARBA00006794"/>
    </source>
</evidence>
<evidence type="ECO:0000256" key="7">
    <source>
        <dbReference type="ARBA" id="ARBA00023157"/>
    </source>
</evidence>
<dbReference type="OrthoDB" id="9982095at2759"/>
<dbReference type="Proteomes" id="UP000326759">
    <property type="component" value="Unassembled WGS sequence"/>
</dbReference>
<accession>A0A5N5TJL0</accession>
<keyword evidence="13" id="KW-1185">Reference proteome</keyword>
<comment type="caution">
    <text evidence="12">The sequence shown here is derived from an EMBL/GenBank/DDBJ whole genome shotgun (WGS) entry which is preliminary data.</text>
</comment>
<dbReference type="EMBL" id="SEYY01003024">
    <property type="protein sequence ID" value="KAB7504502.1"/>
    <property type="molecule type" value="Genomic_DNA"/>
</dbReference>
<protein>
    <recommendedName>
        <fullName evidence="9">Integral membrane protein 2</fullName>
    </recommendedName>
</protein>
<dbReference type="Pfam" id="PF04089">
    <property type="entry name" value="BRICHOS"/>
    <property type="match status" value="1"/>
</dbReference>
<evidence type="ECO:0000256" key="8">
    <source>
        <dbReference type="ARBA" id="ARBA00023180"/>
    </source>
</evidence>
<keyword evidence="6 9" id="KW-0472">Membrane</keyword>
<evidence type="ECO:0000313" key="11">
    <source>
        <dbReference type="EMBL" id="KAB7504502.1"/>
    </source>
</evidence>
<evidence type="ECO:0000256" key="3">
    <source>
        <dbReference type="ARBA" id="ARBA00022692"/>
    </source>
</evidence>
<feature type="domain" description="BRICHOS" evidence="10">
    <location>
        <begin position="162"/>
        <end position="257"/>
    </location>
</feature>
<gene>
    <name evidence="12" type="primary">ITM2B_1</name>
    <name evidence="11" type="synonym">ITM2B_0</name>
    <name evidence="12" type="ORF">Anas_06191</name>
    <name evidence="11" type="ORF">Anas_10912</name>
</gene>
<reference evidence="12 13" key="1">
    <citation type="journal article" date="2019" name="PLoS Biol.">
        <title>Sex chromosomes control vertical transmission of feminizing Wolbachia symbionts in an isopod.</title>
        <authorList>
            <person name="Becking T."/>
            <person name="Chebbi M.A."/>
            <person name="Giraud I."/>
            <person name="Moumen B."/>
            <person name="Laverre T."/>
            <person name="Caubet Y."/>
            <person name="Peccoud J."/>
            <person name="Gilbert C."/>
            <person name="Cordaux R."/>
        </authorList>
    </citation>
    <scope>NUCLEOTIDE SEQUENCE [LARGE SCALE GENOMIC DNA]</scope>
    <source>
        <strain evidence="12">ANa2</strain>
        <tissue evidence="12">Whole body excluding digestive tract and cuticle</tissue>
    </source>
</reference>
<feature type="transmembrane region" description="Helical" evidence="9">
    <location>
        <begin position="63"/>
        <end position="84"/>
    </location>
</feature>
<dbReference type="InterPro" id="IPR040145">
    <property type="entry name" value="ITM2"/>
</dbReference>
<organism evidence="12 13">
    <name type="scientific">Armadillidium nasatum</name>
    <dbReference type="NCBI Taxonomy" id="96803"/>
    <lineage>
        <taxon>Eukaryota</taxon>
        <taxon>Metazoa</taxon>
        <taxon>Ecdysozoa</taxon>
        <taxon>Arthropoda</taxon>
        <taxon>Crustacea</taxon>
        <taxon>Multicrustacea</taxon>
        <taxon>Malacostraca</taxon>
        <taxon>Eumalacostraca</taxon>
        <taxon>Peracarida</taxon>
        <taxon>Isopoda</taxon>
        <taxon>Oniscidea</taxon>
        <taxon>Crinocheta</taxon>
        <taxon>Armadillidiidae</taxon>
        <taxon>Armadillidium</taxon>
    </lineage>
</organism>
<dbReference type="PANTHER" id="PTHR10962:SF1">
    <property type="entry name" value="INTEGRAL MEMBRANE PROTEIN 2"/>
    <property type="match status" value="1"/>
</dbReference>
<sequence length="302" mass="34795">MTIVTSTKPKSEKKSLEKPLVVNDVSGSECIEIENGDRDMGRIDMELWLSPSVRRRISTTTTVCVFITALLVMSICIIGGVYLYRQVTQHQRMSRFRGWCGIPFERNALHFSNKDYRLGPNKPFFKDESNAEWMPPTHDRFREEFDIDMDTGLYERIDVPDFGYGRVGQFIHDFKTNKTGIIDPKTKRCFVMPLDREHVKPPKSLYDLLTKMWLGYYNIDSGVIRKTMRVVQPPIEDLNTQGTYIAHNCANFMTFLLVEVKETDTRVKRSVRANAAGAQVDQPFRVAEFAGKNIVEFTILES</sequence>
<dbReference type="GO" id="GO:0005794">
    <property type="term" value="C:Golgi apparatus"/>
    <property type="evidence" value="ECO:0007669"/>
    <property type="project" value="TreeGrafter"/>
</dbReference>
<dbReference type="SMART" id="SM01039">
    <property type="entry name" value="BRICHOS"/>
    <property type="match status" value="1"/>
</dbReference>
<evidence type="ECO:0000259" key="10">
    <source>
        <dbReference type="PROSITE" id="PS50869"/>
    </source>
</evidence>
<dbReference type="GO" id="GO:0005886">
    <property type="term" value="C:plasma membrane"/>
    <property type="evidence" value="ECO:0007669"/>
    <property type="project" value="UniProtKB-UniRule"/>
</dbReference>
<evidence type="ECO:0000313" key="12">
    <source>
        <dbReference type="EMBL" id="KAB7506338.1"/>
    </source>
</evidence>
<keyword evidence="8" id="KW-0325">Glycoprotein</keyword>
<dbReference type="GO" id="GO:0001540">
    <property type="term" value="F:amyloid-beta binding"/>
    <property type="evidence" value="ECO:0007669"/>
    <property type="project" value="TreeGrafter"/>
</dbReference>
<keyword evidence="3 9" id="KW-0812">Transmembrane</keyword>
<dbReference type="GO" id="GO:0070062">
    <property type="term" value="C:extracellular exosome"/>
    <property type="evidence" value="ECO:0007669"/>
    <property type="project" value="TreeGrafter"/>
</dbReference>